<proteinExistence type="predicted"/>
<reference evidence="3" key="1">
    <citation type="journal article" date="2020" name="Nature">
        <title>Giant virus diversity and host interactions through global metagenomics.</title>
        <authorList>
            <person name="Schulz F."/>
            <person name="Roux S."/>
            <person name="Paez-Espino D."/>
            <person name="Jungbluth S."/>
            <person name="Walsh D.A."/>
            <person name="Denef V.J."/>
            <person name="McMahon K.D."/>
            <person name="Konstantinidis K.T."/>
            <person name="Eloe-Fadrosh E.A."/>
            <person name="Kyrpides N.C."/>
            <person name="Woyke T."/>
        </authorList>
    </citation>
    <scope>NUCLEOTIDE SEQUENCE</scope>
    <source>
        <strain evidence="3">GVMAG-S-1040241-154</strain>
    </source>
</reference>
<accession>A0A6C0JRJ8</accession>
<protein>
    <submittedName>
        <fullName evidence="3">Uncharacterized protein</fullName>
    </submittedName>
</protein>
<feature type="coiled-coil region" evidence="1">
    <location>
        <begin position="27"/>
        <end position="74"/>
    </location>
</feature>
<dbReference type="AlphaFoldDB" id="A0A6C0JRJ8"/>
<keyword evidence="1" id="KW-0175">Coiled coil</keyword>
<sequence length="185" mass="23082">MNTFEQVVFDSDLHDYISGHLIVSMKLNELKNNKEECDKIIKNIVINYYCWLNKKDVNTEYNKLSNDYDNLVNKNDYVILENKKKDFRKTDEYYEMLKEEKEEQDYLEEKRMHYSGFFNRYKDIQYIVEYYKKLIEEEESKIYIEQSEDDNLTIYDDEEYDDYNDYDEYNYEDELYDDEDEDYEY</sequence>
<dbReference type="EMBL" id="MN740684">
    <property type="protein sequence ID" value="QHU07310.1"/>
    <property type="molecule type" value="Genomic_DNA"/>
</dbReference>
<name>A0A6C0JRJ8_9ZZZZ</name>
<feature type="region of interest" description="Disordered" evidence="2">
    <location>
        <begin position="147"/>
        <end position="185"/>
    </location>
</feature>
<evidence type="ECO:0000256" key="1">
    <source>
        <dbReference type="SAM" id="Coils"/>
    </source>
</evidence>
<evidence type="ECO:0000313" key="3">
    <source>
        <dbReference type="EMBL" id="QHU07310.1"/>
    </source>
</evidence>
<evidence type="ECO:0000256" key="2">
    <source>
        <dbReference type="SAM" id="MobiDB-lite"/>
    </source>
</evidence>
<organism evidence="3">
    <name type="scientific">viral metagenome</name>
    <dbReference type="NCBI Taxonomy" id="1070528"/>
    <lineage>
        <taxon>unclassified sequences</taxon>
        <taxon>metagenomes</taxon>
        <taxon>organismal metagenomes</taxon>
    </lineage>
</organism>